<dbReference type="AlphaFoldDB" id="A0A553E438"/>
<name>A0A553E438_9FLAO</name>
<feature type="transmembrane region" description="Helical" evidence="1">
    <location>
        <begin position="57"/>
        <end position="76"/>
    </location>
</feature>
<dbReference type="EMBL" id="VJZT01000007">
    <property type="protein sequence ID" value="TRX39798.1"/>
    <property type="molecule type" value="Genomic_DNA"/>
</dbReference>
<dbReference type="OrthoDB" id="5360192at2"/>
<feature type="transmembrane region" description="Helical" evidence="1">
    <location>
        <begin position="96"/>
        <end position="119"/>
    </location>
</feature>
<dbReference type="Proteomes" id="UP000316371">
    <property type="component" value="Unassembled WGS sequence"/>
</dbReference>
<sequence length="124" mass="14077">MKNPRIRYFILVIIVIFLGIISRKSAIIPLATGDLLYAVMIYFGIRMVGTRIRKKQSATIGLLLCYAIEIFQLYQADWIIPIRKSLLGRLILGQGFLWSDLIAYTFGIAIAVGIDYTFLKTTTK</sequence>
<reference evidence="2 3" key="1">
    <citation type="submission" date="2019-07" db="EMBL/GenBank/DDBJ databases">
        <title>Novel species of Flavobacterium.</title>
        <authorList>
            <person name="Liu Q."/>
            <person name="Xin Y.-H."/>
        </authorList>
    </citation>
    <scope>NUCLEOTIDE SEQUENCE [LARGE SCALE GENOMIC DNA]</scope>
    <source>
        <strain evidence="2 3">LB1R34</strain>
    </source>
</reference>
<comment type="caution">
    <text evidence="2">The sequence shown here is derived from an EMBL/GenBank/DDBJ whole genome shotgun (WGS) entry which is preliminary data.</text>
</comment>
<keyword evidence="1" id="KW-0472">Membrane</keyword>
<proteinExistence type="predicted"/>
<dbReference type="Pfam" id="PF10990">
    <property type="entry name" value="DUF2809"/>
    <property type="match status" value="1"/>
</dbReference>
<keyword evidence="1" id="KW-1133">Transmembrane helix</keyword>
<dbReference type="RefSeq" id="WP_144256373.1">
    <property type="nucleotide sequence ID" value="NZ_VJZT01000007.1"/>
</dbReference>
<gene>
    <name evidence="2" type="ORF">FNW21_08820</name>
</gene>
<keyword evidence="3" id="KW-1185">Reference proteome</keyword>
<feature type="transmembrane region" description="Helical" evidence="1">
    <location>
        <begin position="5"/>
        <end position="21"/>
    </location>
</feature>
<feature type="transmembrane region" description="Helical" evidence="1">
    <location>
        <begin position="27"/>
        <end position="45"/>
    </location>
</feature>
<protein>
    <submittedName>
        <fullName evidence="2">DUF2809 domain-containing protein</fullName>
    </submittedName>
</protein>
<accession>A0A553E438</accession>
<dbReference type="InterPro" id="IPR021257">
    <property type="entry name" value="DUF2809"/>
</dbReference>
<organism evidence="2 3">
    <name type="scientific">Flavobacterium restrictum</name>
    <dbReference type="NCBI Taxonomy" id="2594428"/>
    <lineage>
        <taxon>Bacteria</taxon>
        <taxon>Pseudomonadati</taxon>
        <taxon>Bacteroidota</taxon>
        <taxon>Flavobacteriia</taxon>
        <taxon>Flavobacteriales</taxon>
        <taxon>Flavobacteriaceae</taxon>
        <taxon>Flavobacterium</taxon>
    </lineage>
</organism>
<evidence type="ECO:0000313" key="3">
    <source>
        <dbReference type="Proteomes" id="UP000316371"/>
    </source>
</evidence>
<keyword evidence="1" id="KW-0812">Transmembrane</keyword>
<evidence type="ECO:0000256" key="1">
    <source>
        <dbReference type="SAM" id="Phobius"/>
    </source>
</evidence>
<evidence type="ECO:0000313" key="2">
    <source>
        <dbReference type="EMBL" id="TRX39798.1"/>
    </source>
</evidence>